<dbReference type="InterPro" id="IPR045851">
    <property type="entry name" value="AMP-bd_C_sf"/>
</dbReference>
<comment type="caution">
    <text evidence="2">The sequence shown here is derived from an EMBL/GenBank/DDBJ whole genome shotgun (WGS) entry which is preliminary data.</text>
</comment>
<dbReference type="PANTHER" id="PTHR42921">
    <property type="entry name" value="ACETOACETYL-COA SYNTHETASE"/>
    <property type="match status" value="1"/>
</dbReference>
<protein>
    <recommendedName>
        <fullName evidence="1">AMP-binding enzyme C-terminal domain-containing protein</fullName>
    </recommendedName>
</protein>
<dbReference type="Proteomes" id="UP000623608">
    <property type="component" value="Unassembled WGS sequence"/>
</dbReference>
<evidence type="ECO:0000313" key="2">
    <source>
        <dbReference type="EMBL" id="GIF23179.1"/>
    </source>
</evidence>
<dbReference type="Gene3D" id="3.30.300.30">
    <property type="match status" value="1"/>
</dbReference>
<dbReference type="PANTHER" id="PTHR42921:SF1">
    <property type="entry name" value="ACETOACETYL-COA SYNTHETASE"/>
    <property type="match status" value="1"/>
</dbReference>
<dbReference type="InterPro" id="IPR025110">
    <property type="entry name" value="AMP-bd_C"/>
</dbReference>
<keyword evidence="3" id="KW-1185">Reference proteome</keyword>
<feature type="domain" description="AMP-binding enzyme C-terminal" evidence="1">
    <location>
        <begin position="8"/>
        <end position="59"/>
    </location>
</feature>
<dbReference type="EMBL" id="BOMY01000038">
    <property type="protein sequence ID" value="GIF23179.1"/>
    <property type="molecule type" value="Genomic_DNA"/>
</dbReference>
<dbReference type="AlphaFoldDB" id="A0A919TVC4"/>
<evidence type="ECO:0000313" key="3">
    <source>
        <dbReference type="Proteomes" id="UP000623608"/>
    </source>
</evidence>
<dbReference type="GO" id="GO:0030729">
    <property type="term" value="F:acetoacetate-CoA ligase activity"/>
    <property type="evidence" value="ECO:0007669"/>
    <property type="project" value="TreeGrafter"/>
</dbReference>
<evidence type="ECO:0000259" key="1">
    <source>
        <dbReference type="Pfam" id="PF13193"/>
    </source>
</evidence>
<sequence>MPVGLWNWVPLFVVLAEGVELDQALKDRITSAIRTQASPRHVPDAIIPVPAIPHTRTGKKLEVPIKRLLQGATIDQAVARDG</sequence>
<name>A0A919TVC4_9ACTN</name>
<dbReference type="Pfam" id="PF13193">
    <property type="entry name" value="AMP-binding_C"/>
    <property type="match status" value="1"/>
</dbReference>
<accession>A0A919TVC4</accession>
<proteinExistence type="predicted"/>
<dbReference type="SUPFAM" id="SSF56801">
    <property type="entry name" value="Acetyl-CoA synthetase-like"/>
    <property type="match status" value="1"/>
</dbReference>
<reference evidence="2" key="1">
    <citation type="submission" date="2021-01" db="EMBL/GenBank/DDBJ databases">
        <title>Whole genome shotgun sequence of Actinoplanes tereljensis NBRC 105297.</title>
        <authorList>
            <person name="Komaki H."/>
            <person name="Tamura T."/>
        </authorList>
    </citation>
    <scope>NUCLEOTIDE SEQUENCE</scope>
    <source>
        <strain evidence="2">NBRC 105297</strain>
    </source>
</reference>
<organism evidence="2 3">
    <name type="scientific">Paractinoplanes tereljensis</name>
    <dbReference type="NCBI Taxonomy" id="571912"/>
    <lineage>
        <taxon>Bacteria</taxon>
        <taxon>Bacillati</taxon>
        <taxon>Actinomycetota</taxon>
        <taxon>Actinomycetes</taxon>
        <taxon>Micromonosporales</taxon>
        <taxon>Micromonosporaceae</taxon>
        <taxon>Paractinoplanes</taxon>
    </lineage>
</organism>
<gene>
    <name evidence="2" type="ORF">Ate02nite_59090</name>
</gene>